<name>A0A7I7MUK8_9MYCO</name>
<gene>
    <name evidence="2" type="ORF">MSHI_34680</name>
</gene>
<dbReference type="OrthoDB" id="4641051at2"/>
<evidence type="ECO:0000256" key="1">
    <source>
        <dbReference type="SAM" id="MobiDB-lite"/>
    </source>
</evidence>
<evidence type="ECO:0000313" key="2">
    <source>
        <dbReference type="EMBL" id="BBX75562.1"/>
    </source>
</evidence>
<dbReference type="InterPro" id="IPR024426">
    <property type="entry name" value="DUF2694"/>
</dbReference>
<dbReference type="Proteomes" id="UP000467236">
    <property type="component" value="Chromosome"/>
</dbReference>
<feature type="compositionally biased region" description="Basic and acidic residues" evidence="1">
    <location>
        <begin position="1"/>
        <end position="20"/>
    </location>
</feature>
<dbReference type="AlphaFoldDB" id="A0A7I7MUK8"/>
<dbReference type="KEGG" id="mshj:MSHI_34680"/>
<sequence length="200" mass="21845">MPRPEADLPRYEFRKGRHVDLPGNDDYDDDLGALDFSARGAAGESSLDALDEYTPAEPADTGADLDALHGLTELQEEPELELFTVTNPQGSVSVTTMMGGIIHQVTLTDKASSMSDSALAEEIFVIADLARQKARAAQHTFMVEQMREMAGEDEQESALLHEFVGMTLNLPTPEEAAAAEAEVFATRYDVDYTARYNGDK</sequence>
<accession>A0A7I7MUK8</accession>
<evidence type="ECO:0000313" key="3">
    <source>
        <dbReference type="Proteomes" id="UP000467236"/>
    </source>
</evidence>
<keyword evidence="3" id="KW-1185">Reference proteome</keyword>
<feature type="region of interest" description="Disordered" evidence="1">
    <location>
        <begin position="1"/>
        <end position="32"/>
    </location>
</feature>
<organism evidence="2 3">
    <name type="scientific">Mycobacterium shinjukuense</name>
    <dbReference type="NCBI Taxonomy" id="398694"/>
    <lineage>
        <taxon>Bacteria</taxon>
        <taxon>Bacillati</taxon>
        <taxon>Actinomycetota</taxon>
        <taxon>Actinomycetes</taxon>
        <taxon>Mycobacteriales</taxon>
        <taxon>Mycobacteriaceae</taxon>
        <taxon>Mycobacterium</taxon>
    </lineage>
</organism>
<dbReference type="Pfam" id="PF10904">
    <property type="entry name" value="DUF2694"/>
    <property type="match status" value="1"/>
</dbReference>
<reference evidence="2 3" key="1">
    <citation type="journal article" date="2019" name="Emerg. Microbes Infect.">
        <title>Comprehensive subspecies identification of 175 nontuberculous mycobacteria species based on 7547 genomic profiles.</title>
        <authorList>
            <person name="Matsumoto Y."/>
            <person name="Kinjo T."/>
            <person name="Motooka D."/>
            <person name="Nabeya D."/>
            <person name="Jung N."/>
            <person name="Uechi K."/>
            <person name="Horii T."/>
            <person name="Iida T."/>
            <person name="Fujita J."/>
            <person name="Nakamura S."/>
        </authorList>
    </citation>
    <scope>NUCLEOTIDE SEQUENCE [LARGE SCALE GENOMIC DNA]</scope>
    <source>
        <strain evidence="2 3">JCM 14233</strain>
    </source>
</reference>
<proteinExistence type="predicted"/>
<protein>
    <submittedName>
        <fullName evidence="2">ESX-1 secretion-associated protein EspH</fullName>
    </submittedName>
</protein>
<feature type="compositionally biased region" description="Acidic residues" evidence="1">
    <location>
        <begin position="23"/>
        <end position="32"/>
    </location>
</feature>
<dbReference type="EMBL" id="AP022575">
    <property type="protein sequence ID" value="BBX75562.1"/>
    <property type="molecule type" value="Genomic_DNA"/>
</dbReference>